<dbReference type="PIRSF" id="PIRSF000538">
    <property type="entry name" value="GlpK"/>
    <property type="match status" value="1"/>
</dbReference>
<keyword evidence="3 9" id="KW-0808">Transferase</keyword>
<feature type="domain" description="Carbohydrate kinase FGGY N-terminal" evidence="11">
    <location>
        <begin position="5"/>
        <end position="252"/>
    </location>
</feature>
<dbReference type="GO" id="GO:0019563">
    <property type="term" value="P:glycerol catabolic process"/>
    <property type="evidence" value="ECO:0007669"/>
    <property type="project" value="UniProtKB-UniRule"/>
</dbReference>
<feature type="binding site" evidence="9">
    <location>
        <position position="411"/>
    </location>
    <ligand>
        <name>ADP</name>
        <dbReference type="ChEBI" id="CHEBI:456216"/>
    </ligand>
</feature>
<evidence type="ECO:0000313" key="14">
    <source>
        <dbReference type="Proteomes" id="UP000007383"/>
    </source>
</evidence>
<organism evidence="13 14">
    <name type="scientific">Spirochaeta africana (strain ATCC 700263 / DSM 8902 / Z-7692)</name>
    <dbReference type="NCBI Taxonomy" id="889378"/>
    <lineage>
        <taxon>Bacteria</taxon>
        <taxon>Pseudomonadati</taxon>
        <taxon>Spirochaetota</taxon>
        <taxon>Spirochaetia</taxon>
        <taxon>Spirochaetales</taxon>
        <taxon>Spirochaetaceae</taxon>
        <taxon>Spirochaeta</taxon>
    </lineage>
</organism>
<dbReference type="SUPFAM" id="SSF53067">
    <property type="entry name" value="Actin-like ATPase domain"/>
    <property type="match status" value="2"/>
</dbReference>
<dbReference type="PROSITE" id="PS00445">
    <property type="entry name" value="FGGY_KINASES_2"/>
    <property type="match status" value="1"/>
</dbReference>
<feature type="binding site" evidence="9">
    <location>
        <position position="135"/>
    </location>
    <ligand>
        <name>sn-glycerol 3-phosphate</name>
        <dbReference type="ChEBI" id="CHEBI:57597"/>
    </ligand>
</feature>
<dbReference type="InterPro" id="IPR005999">
    <property type="entry name" value="Glycerol_kin"/>
</dbReference>
<feature type="binding site" evidence="9">
    <location>
        <position position="245"/>
    </location>
    <ligand>
        <name>sn-glycerol 3-phosphate</name>
        <dbReference type="ChEBI" id="CHEBI:57597"/>
    </ligand>
</feature>
<dbReference type="PROSITE" id="PS00933">
    <property type="entry name" value="FGGY_KINASES_1"/>
    <property type="match status" value="1"/>
</dbReference>
<dbReference type="NCBIfam" id="TIGR01311">
    <property type="entry name" value="glycerol_kin"/>
    <property type="match status" value="1"/>
</dbReference>
<feature type="binding site" evidence="9">
    <location>
        <position position="13"/>
    </location>
    <ligand>
        <name>ADP</name>
        <dbReference type="ChEBI" id="CHEBI:456216"/>
    </ligand>
</feature>
<evidence type="ECO:0000313" key="13">
    <source>
        <dbReference type="EMBL" id="AFG36432.1"/>
    </source>
</evidence>
<feature type="binding site" evidence="9">
    <location>
        <position position="267"/>
    </location>
    <ligand>
        <name>ATP</name>
        <dbReference type="ChEBI" id="CHEBI:30616"/>
    </ligand>
</feature>
<evidence type="ECO:0000256" key="6">
    <source>
        <dbReference type="ARBA" id="ARBA00022798"/>
    </source>
</evidence>
<dbReference type="PATRIC" id="fig|889378.3.peg.330"/>
<evidence type="ECO:0000256" key="2">
    <source>
        <dbReference type="ARBA" id="ARBA00009156"/>
    </source>
</evidence>
<feature type="binding site" evidence="9">
    <location>
        <position position="411"/>
    </location>
    <ligand>
        <name>ATP</name>
        <dbReference type="ChEBI" id="CHEBI:30616"/>
    </ligand>
</feature>
<dbReference type="HOGENOM" id="CLU_009281_2_3_12"/>
<dbReference type="GO" id="GO:0005829">
    <property type="term" value="C:cytosol"/>
    <property type="evidence" value="ECO:0007669"/>
    <property type="project" value="UniProtKB-ARBA"/>
</dbReference>
<keyword evidence="14" id="KW-1185">Reference proteome</keyword>
<dbReference type="KEGG" id="sfc:Spiaf_0325"/>
<name>H9UFY9_SPIAZ</name>
<dbReference type="FunFam" id="3.30.420.40:FF:000007">
    <property type="entry name" value="Glycerol kinase"/>
    <property type="match status" value="1"/>
</dbReference>
<dbReference type="STRING" id="889378.Spiaf_0325"/>
<comment type="activity regulation">
    <text evidence="9">Inhibited by fructose 1,6-bisphosphate (FBP).</text>
</comment>
<feature type="binding site" evidence="9">
    <location>
        <position position="415"/>
    </location>
    <ligand>
        <name>ADP</name>
        <dbReference type="ChEBI" id="CHEBI:456216"/>
    </ligand>
</feature>
<feature type="binding site" evidence="9">
    <location>
        <position position="13"/>
    </location>
    <ligand>
        <name>ATP</name>
        <dbReference type="ChEBI" id="CHEBI:30616"/>
    </ligand>
</feature>
<evidence type="ECO:0000256" key="4">
    <source>
        <dbReference type="ARBA" id="ARBA00022741"/>
    </source>
</evidence>
<dbReference type="Pfam" id="PF02782">
    <property type="entry name" value="FGGY_C"/>
    <property type="match status" value="1"/>
</dbReference>
<dbReference type="Gene3D" id="3.30.420.40">
    <property type="match status" value="2"/>
</dbReference>
<evidence type="ECO:0000259" key="12">
    <source>
        <dbReference type="Pfam" id="PF02782"/>
    </source>
</evidence>
<comment type="function">
    <text evidence="9">Key enzyme in the regulation of glycerol uptake and metabolism. Catalyzes the phosphorylation of glycerol to yield sn-glycerol 3-phosphate.</text>
</comment>
<dbReference type="InterPro" id="IPR018485">
    <property type="entry name" value="FGGY_C"/>
</dbReference>
<feature type="binding site" evidence="9">
    <location>
        <position position="13"/>
    </location>
    <ligand>
        <name>sn-glycerol 3-phosphate</name>
        <dbReference type="ChEBI" id="CHEBI:57597"/>
    </ligand>
</feature>
<evidence type="ECO:0000256" key="3">
    <source>
        <dbReference type="ARBA" id="ARBA00022679"/>
    </source>
</evidence>
<dbReference type="InterPro" id="IPR018484">
    <property type="entry name" value="FGGY_N"/>
</dbReference>
<evidence type="ECO:0000256" key="10">
    <source>
        <dbReference type="RuleBase" id="RU003733"/>
    </source>
</evidence>
<keyword evidence="4 9" id="KW-0547">Nucleotide-binding</keyword>
<dbReference type="PANTHER" id="PTHR10196:SF69">
    <property type="entry name" value="GLYCEROL KINASE"/>
    <property type="match status" value="1"/>
</dbReference>
<dbReference type="InterPro" id="IPR018483">
    <property type="entry name" value="Carb_kinase_FGGY_CS"/>
</dbReference>
<feature type="binding site" evidence="9">
    <location>
        <position position="310"/>
    </location>
    <ligand>
        <name>ADP</name>
        <dbReference type="ChEBI" id="CHEBI:456216"/>
    </ligand>
</feature>
<feature type="binding site" evidence="9">
    <location>
        <position position="14"/>
    </location>
    <ligand>
        <name>ATP</name>
        <dbReference type="ChEBI" id="CHEBI:30616"/>
    </ligand>
</feature>
<dbReference type="AlphaFoldDB" id="H9UFY9"/>
<protein>
    <recommendedName>
        <fullName evidence="9">Glycerol kinase</fullName>
        <ecNumber evidence="9">2.7.1.30</ecNumber>
    </recommendedName>
    <alternativeName>
        <fullName evidence="9">ATP:glycerol 3-phosphotransferase</fullName>
    </alternativeName>
    <alternativeName>
        <fullName evidence="9">Glycerokinase</fullName>
        <shortName evidence="9">GK</shortName>
    </alternativeName>
</protein>
<dbReference type="GO" id="GO:0006072">
    <property type="term" value="P:glycerol-3-phosphate metabolic process"/>
    <property type="evidence" value="ECO:0007669"/>
    <property type="project" value="InterPro"/>
</dbReference>
<sequence length="501" mass="55405">MDTRYILAFDAGTTSSRAILFDHDGNLAGTAQQEFPQIYPKPGWVEHDPMEIWATQSGVARQVLEKFGVRPDQIAGIGITNQRETAVVWDKNTGKPVYNAIVWQDKRTAGLCEQLRRDGMTDTIRQKTGLVIDSYFSGTKIAWILENNPELRPRAEKGEILFGTVDTWLIWNLTRGKVHATDYSNASRTLLYNIHTLDWDDELLSALNIPRAMLPEVRPSSSIFGATDVRSFGAAEIPIAGVAGDQQAALFGQGCFQKGMAKNTYGTGSFILMNTGSEPITSQTGLLTTIAWGTDSGVEYALEGSIFITGAAVQWLRDELKVIHDARDSEYFATKVADNGGVYVIPAFAGLGAPYWDMYARGTIVGMTRGTNMNHIIRATLESLAYQVRDVSECMATDSGIEMRELKADGGACANDFIMQYQSDILGVPVIRPKVIETTARGAAFLAGLATGFWKDLKDIQAHTEIDRVFEPSMDADQREELYRGWRRAVDRSRGWIEQAE</sequence>
<feature type="binding site" evidence="9">
    <location>
        <position position="267"/>
    </location>
    <ligand>
        <name>ADP</name>
        <dbReference type="ChEBI" id="CHEBI:456216"/>
    </ligand>
</feature>
<dbReference type="EMBL" id="CP003282">
    <property type="protein sequence ID" value="AFG36432.1"/>
    <property type="molecule type" value="Genomic_DNA"/>
</dbReference>
<dbReference type="Pfam" id="PF00370">
    <property type="entry name" value="FGGY_N"/>
    <property type="match status" value="1"/>
</dbReference>
<evidence type="ECO:0000259" key="11">
    <source>
        <dbReference type="Pfam" id="PF00370"/>
    </source>
</evidence>
<dbReference type="EC" id="2.7.1.30" evidence="9"/>
<evidence type="ECO:0000256" key="8">
    <source>
        <dbReference type="ARBA" id="ARBA00052101"/>
    </source>
</evidence>
<dbReference type="RefSeq" id="WP_014454430.1">
    <property type="nucleotide sequence ID" value="NC_017098.1"/>
</dbReference>
<comment type="similarity">
    <text evidence="2 9 10">Belongs to the FGGY kinase family.</text>
</comment>
<keyword evidence="6 9" id="KW-0319">Glycerol metabolism</keyword>
<dbReference type="UniPathway" id="UPA00618">
    <property type="reaction ID" value="UER00672"/>
</dbReference>
<feature type="binding site" evidence="9">
    <location>
        <position position="84"/>
    </location>
    <ligand>
        <name>sn-glycerol 3-phosphate</name>
        <dbReference type="ChEBI" id="CHEBI:57597"/>
    </ligand>
</feature>
<accession>H9UFY9</accession>
<feature type="binding site" evidence="9">
    <location>
        <position position="135"/>
    </location>
    <ligand>
        <name>glycerol</name>
        <dbReference type="ChEBI" id="CHEBI:17754"/>
    </ligand>
</feature>
<feature type="binding site" evidence="9">
    <location>
        <position position="245"/>
    </location>
    <ligand>
        <name>glycerol</name>
        <dbReference type="ChEBI" id="CHEBI:17754"/>
    </ligand>
</feature>
<evidence type="ECO:0000256" key="5">
    <source>
        <dbReference type="ARBA" id="ARBA00022777"/>
    </source>
</evidence>
<dbReference type="PANTHER" id="PTHR10196">
    <property type="entry name" value="SUGAR KINASE"/>
    <property type="match status" value="1"/>
</dbReference>
<dbReference type="Proteomes" id="UP000007383">
    <property type="component" value="Chromosome"/>
</dbReference>
<dbReference type="HAMAP" id="MF_00186">
    <property type="entry name" value="Glycerol_kin"/>
    <property type="match status" value="1"/>
</dbReference>
<comment type="pathway">
    <text evidence="1 9">Polyol metabolism; glycerol degradation via glycerol kinase pathway; sn-glycerol 3-phosphate from glycerol: step 1/1.</text>
</comment>
<evidence type="ECO:0000256" key="7">
    <source>
        <dbReference type="ARBA" id="ARBA00022840"/>
    </source>
</evidence>
<gene>
    <name evidence="9" type="primary">glpK</name>
    <name evidence="13" type="ordered locus">Spiaf_0325</name>
</gene>
<keyword evidence="7 9" id="KW-0067">ATP-binding</keyword>
<proteinExistence type="inferred from homology"/>
<comment type="catalytic activity">
    <reaction evidence="8 9">
        <text>glycerol + ATP = sn-glycerol 3-phosphate + ADP + H(+)</text>
        <dbReference type="Rhea" id="RHEA:21644"/>
        <dbReference type="ChEBI" id="CHEBI:15378"/>
        <dbReference type="ChEBI" id="CHEBI:17754"/>
        <dbReference type="ChEBI" id="CHEBI:30616"/>
        <dbReference type="ChEBI" id="CHEBI:57597"/>
        <dbReference type="ChEBI" id="CHEBI:456216"/>
        <dbReference type="EC" id="2.7.1.30"/>
    </reaction>
</comment>
<dbReference type="CDD" id="cd07786">
    <property type="entry name" value="FGGY_EcGK_like"/>
    <property type="match status" value="1"/>
</dbReference>
<evidence type="ECO:0000256" key="9">
    <source>
        <dbReference type="HAMAP-Rule" id="MF_00186"/>
    </source>
</evidence>
<dbReference type="InterPro" id="IPR000577">
    <property type="entry name" value="Carb_kinase_FGGY"/>
</dbReference>
<feature type="binding site" evidence="9">
    <location>
        <position position="83"/>
    </location>
    <ligand>
        <name>glycerol</name>
        <dbReference type="ChEBI" id="CHEBI:17754"/>
    </ligand>
</feature>
<dbReference type="GO" id="GO:0005524">
    <property type="term" value="F:ATP binding"/>
    <property type="evidence" value="ECO:0007669"/>
    <property type="project" value="UniProtKB-UniRule"/>
</dbReference>
<feature type="binding site" evidence="9">
    <location>
        <position position="15"/>
    </location>
    <ligand>
        <name>ATP</name>
        <dbReference type="ChEBI" id="CHEBI:30616"/>
    </ligand>
</feature>
<dbReference type="InterPro" id="IPR043129">
    <property type="entry name" value="ATPase_NBD"/>
</dbReference>
<dbReference type="GO" id="GO:0004370">
    <property type="term" value="F:glycerol kinase activity"/>
    <property type="evidence" value="ECO:0007669"/>
    <property type="project" value="UniProtKB-UniRule"/>
</dbReference>
<evidence type="ECO:0000256" key="1">
    <source>
        <dbReference type="ARBA" id="ARBA00005190"/>
    </source>
</evidence>
<dbReference type="FunFam" id="3.30.420.40:FF:000008">
    <property type="entry name" value="Glycerol kinase"/>
    <property type="match status" value="1"/>
</dbReference>
<dbReference type="NCBIfam" id="NF000756">
    <property type="entry name" value="PRK00047.1"/>
    <property type="match status" value="1"/>
</dbReference>
<feature type="domain" description="Carbohydrate kinase FGGY C-terminal" evidence="12">
    <location>
        <begin position="262"/>
        <end position="450"/>
    </location>
</feature>
<feature type="binding site" evidence="9">
    <location>
        <position position="83"/>
    </location>
    <ligand>
        <name>sn-glycerol 3-phosphate</name>
        <dbReference type="ChEBI" id="CHEBI:57597"/>
    </ligand>
</feature>
<feature type="binding site" evidence="9">
    <location>
        <position position="310"/>
    </location>
    <ligand>
        <name>ATP</name>
        <dbReference type="ChEBI" id="CHEBI:30616"/>
    </ligand>
</feature>
<feature type="binding site" evidence="9">
    <location>
        <position position="314"/>
    </location>
    <ligand>
        <name>ATP</name>
        <dbReference type="ChEBI" id="CHEBI:30616"/>
    </ligand>
</feature>
<reference evidence="14" key="1">
    <citation type="journal article" date="2013" name="Stand. Genomic Sci.">
        <title>Complete genome sequence of the halophilic bacterium Spirochaeta africana type strain (Z-7692(T)) from the alkaline Lake Magadi in the East African Rift.</title>
        <authorList>
            <person name="Liolos K."/>
            <person name="Abt B."/>
            <person name="Scheuner C."/>
            <person name="Teshima H."/>
            <person name="Held B."/>
            <person name="Lapidus A."/>
            <person name="Nolan M."/>
            <person name="Lucas S."/>
            <person name="Deshpande S."/>
            <person name="Cheng J.F."/>
            <person name="Tapia R."/>
            <person name="Goodwin L.A."/>
            <person name="Pitluck S."/>
            <person name="Pagani I."/>
            <person name="Ivanova N."/>
            <person name="Mavromatis K."/>
            <person name="Mikhailova N."/>
            <person name="Huntemann M."/>
            <person name="Pati A."/>
            <person name="Chen A."/>
            <person name="Palaniappan K."/>
            <person name="Land M."/>
            <person name="Rohde M."/>
            <person name="Tindall B.J."/>
            <person name="Detter J.C."/>
            <person name="Goker M."/>
            <person name="Bristow J."/>
            <person name="Eisen J.A."/>
            <person name="Markowitz V."/>
            <person name="Hugenholtz P."/>
            <person name="Woyke T."/>
            <person name="Klenk H.P."/>
            <person name="Kyrpides N.C."/>
        </authorList>
    </citation>
    <scope>NUCLEOTIDE SEQUENCE</scope>
    <source>
        <strain evidence="14">ATCC 700263 / DSM 8902 / Z-7692</strain>
    </source>
</reference>
<keyword evidence="5 9" id="KW-0418">Kinase</keyword>
<feature type="binding site" evidence="9">
    <location>
        <position position="246"/>
    </location>
    <ligand>
        <name>glycerol</name>
        <dbReference type="ChEBI" id="CHEBI:17754"/>
    </ligand>
</feature>
<dbReference type="OrthoDB" id="9805576at2"/>
<feature type="binding site" evidence="9">
    <location>
        <position position="84"/>
    </location>
    <ligand>
        <name>glycerol</name>
        <dbReference type="ChEBI" id="CHEBI:17754"/>
    </ligand>
</feature>
<dbReference type="eggNOG" id="COG0554">
    <property type="taxonomic scope" value="Bacteria"/>
</dbReference>
<feature type="binding site" evidence="9">
    <location>
        <position position="17"/>
    </location>
    <ligand>
        <name>ADP</name>
        <dbReference type="ChEBI" id="CHEBI:456216"/>
    </ligand>
</feature>